<dbReference type="PANTHER" id="PTHR36156:SF2">
    <property type="entry name" value="CUPIN TYPE-2 DOMAIN-CONTAINING PROTEIN"/>
    <property type="match status" value="1"/>
</dbReference>
<sequence length="178" mass="18712">MTFRRVVTAKNTSGKSVVVSDGASPREMALKHTPGFVSAPIWTVATPPSLPFDGKDPMDGDGTLLHPAAGSSTFIIITFPPDSVMMSPDFRPELAGPEHAVAAPGIVEHFEMDNPGMHTTPTLDYGVVISGTITLELDDGVAVELKSGDSFVQHGARHAWRNPSSQPATIAVVLVGAK</sequence>
<dbReference type="RefSeq" id="WP_096762485.1">
    <property type="nucleotide sequence ID" value="NZ_NXDM01000005.1"/>
</dbReference>
<evidence type="ECO:0000259" key="1">
    <source>
        <dbReference type="Pfam" id="PF07883"/>
    </source>
</evidence>
<evidence type="ECO:0000313" key="2">
    <source>
        <dbReference type="EMBL" id="PCK81746.1"/>
    </source>
</evidence>
<dbReference type="InterPro" id="IPR014710">
    <property type="entry name" value="RmlC-like_jellyroll"/>
</dbReference>
<reference evidence="2 3" key="1">
    <citation type="submission" date="2017-09" db="EMBL/GenBank/DDBJ databases">
        <title>Comparative genomics of rhizobia isolated from Phaseolus vulgaris in China.</title>
        <authorList>
            <person name="Tong W."/>
        </authorList>
    </citation>
    <scope>NUCLEOTIDE SEQUENCE [LARGE SCALE GENOMIC DNA]</scope>
    <source>
        <strain evidence="2 3">L101</strain>
    </source>
</reference>
<dbReference type="SUPFAM" id="SSF51182">
    <property type="entry name" value="RmlC-like cupins"/>
    <property type="match status" value="1"/>
</dbReference>
<dbReference type="InterPro" id="IPR047142">
    <property type="entry name" value="OryJ/VirC-like"/>
</dbReference>
<gene>
    <name evidence="2" type="ORF">CPT34_08065</name>
</gene>
<organism evidence="2 3">
    <name type="scientific">Rhizobium sophoriradicis</name>
    <dbReference type="NCBI Taxonomy" id="1535245"/>
    <lineage>
        <taxon>Bacteria</taxon>
        <taxon>Pseudomonadati</taxon>
        <taxon>Pseudomonadota</taxon>
        <taxon>Alphaproteobacteria</taxon>
        <taxon>Hyphomicrobiales</taxon>
        <taxon>Rhizobiaceae</taxon>
        <taxon>Rhizobium/Agrobacterium group</taxon>
        <taxon>Rhizobium</taxon>
    </lineage>
</organism>
<dbReference type="InterPro" id="IPR011051">
    <property type="entry name" value="RmlC_Cupin_sf"/>
</dbReference>
<dbReference type="PANTHER" id="PTHR36156">
    <property type="entry name" value="SLR2101 PROTEIN"/>
    <property type="match status" value="1"/>
</dbReference>
<evidence type="ECO:0000313" key="3">
    <source>
        <dbReference type="Proteomes" id="UP000218807"/>
    </source>
</evidence>
<accession>A0A2A5KXC7</accession>
<protein>
    <recommendedName>
        <fullName evidence="1">Cupin type-2 domain-containing protein</fullName>
    </recommendedName>
</protein>
<name>A0A2A5KXC7_9HYPH</name>
<proteinExistence type="predicted"/>
<dbReference type="Pfam" id="PF07883">
    <property type="entry name" value="Cupin_2"/>
    <property type="match status" value="1"/>
</dbReference>
<dbReference type="EMBL" id="NXDM01000005">
    <property type="protein sequence ID" value="PCK81746.1"/>
    <property type="molecule type" value="Genomic_DNA"/>
</dbReference>
<keyword evidence="3" id="KW-1185">Reference proteome</keyword>
<dbReference type="CDD" id="cd02231">
    <property type="entry name" value="cupin_BLL6423-like"/>
    <property type="match status" value="1"/>
</dbReference>
<dbReference type="InterPro" id="IPR013096">
    <property type="entry name" value="Cupin_2"/>
</dbReference>
<dbReference type="Gene3D" id="2.60.120.10">
    <property type="entry name" value="Jelly Rolls"/>
    <property type="match status" value="1"/>
</dbReference>
<feature type="domain" description="Cupin type-2" evidence="1">
    <location>
        <begin position="116"/>
        <end position="173"/>
    </location>
</feature>
<comment type="caution">
    <text evidence="2">The sequence shown here is derived from an EMBL/GenBank/DDBJ whole genome shotgun (WGS) entry which is preliminary data.</text>
</comment>
<dbReference type="Proteomes" id="UP000218807">
    <property type="component" value="Unassembled WGS sequence"/>
</dbReference>
<dbReference type="AlphaFoldDB" id="A0A2A5KXC7"/>